<reference evidence="1" key="1">
    <citation type="submission" date="2013-11" db="EMBL/GenBank/DDBJ databases">
        <title>Microbial diversity, functional groups and degradation webs in Northern and Southern Mediterranean and Red Sea marine crude oil polluted sites.</title>
        <authorList>
            <person name="Daffonchio D."/>
            <person name="Mapelli F."/>
            <person name="Ferrer M."/>
            <person name="Richter M."/>
            <person name="Cherif A."/>
            <person name="Malkawi H.I."/>
            <person name="Yakimov M.M."/>
            <person name="Abdel-Fattah Y.R."/>
            <person name="Blaghen M."/>
            <person name="Golyshin P.N."/>
            <person name="Kalogerakis N."/>
            <person name="Boon N."/>
            <person name="Magagnini M."/>
            <person name="Fava F."/>
        </authorList>
    </citation>
    <scope>NUCLEOTIDE SEQUENCE</scope>
</reference>
<accession>A0A1B6NWI1</accession>
<proteinExistence type="predicted"/>
<name>A0A1B6NWI1_9ZZZZ</name>
<protein>
    <submittedName>
        <fullName evidence="1">Uncharacterized protein</fullName>
    </submittedName>
</protein>
<dbReference type="AlphaFoldDB" id="A0A1B6NWI1"/>
<dbReference type="EMBL" id="AYSL01000328">
    <property type="protein sequence ID" value="KTF07806.1"/>
    <property type="molecule type" value="Genomic_DNA"/>
</dbReference>
<evidence type="ECO:0000313" key="1">
    <source>
        <dbReference type="EMBL" id="KTF07806.1"/>
    </source>
</evidence>
<organism evidence="1">
    <name type="scientific">marine sediment metagenome</name>
    <dbReference type="NCBI Taxonomy" id="412755"/>
    <lineage>
        <taxon>unclassified sequences</taxon>
        <taxon>metagenomes</taxon>
        <taxon>ecological metagenomes</taxon>
    </lineage>
</organism>
<sequence>NAVATIPFLELLAYSIDLLSAGSEAETRYIARVNVR</sequence>
<feature type="non-terminal residue" evidence="1">
    <location>
        <position position="1"/>
    </location>
</feature>
<gene>
    <name evidence="1" type="ORF">MGSAQ_000702</name>
</gene>
<comment type="caution">
    <text evidence="1">The sequence shown here is derived from an EMBL/GenBank/DDBJ whole genome shotgun (WGS) entry which is preliminary data.</text>
</comment>